<dbReference type="PANTHER" id="PTHR11092">
    <property type="entry name" value="SUGAR NUCLEOTIDE EPIMERASE RELATED"/>
    <property type="match status" value="1"/>
</dbReference>
<keyword evidence="5" id="KW-1185">Reference proteome</keyword>
<dbReference type="InterPro" id="IPR010099">
    <property type="entry name" value="SDR39U1"/>
</dbReference>
<dbReference type="Proteomes" id="UP001143543">
    <property type="component" value="Unassembled WGS sequence"/>
</dbReference>
<dbReference type="Pfam" id="PF01370">
    <property type="entry name" value="Epimerase"/>
    <property type="match status" value="1"/>
</dbReference>
<proteinExistence type="inferred from homology"/>
<dbReference type="InterPro" id="IPR036291">
    <property type="entry name" value="NAD(P)-bd_dom_sf"/>
</dbReference>
<evidence type="ECO:0000313" key="4">
    <source>
        <dbReference type="EMBL" id="GLB48804.1"/>
    </source>
</evidence>
<evidence type="ECO:0000259" key="2">
    <source>
        <dbReference type="Pfam" id="PF01370"/>
    </source>
</evidence>
<dbReference type="SUPFAM" id="SSF51735">
    <property type="entry name" value="NAD(P)-binding Rossmann-fold domains"/>
    <property type="match status" value="1"/>
</dbReference>
<dbReference type="InterPro" id="IPR013549">
    <property type="entry name" value="DUF1731"/>
</dbReference>
<feature type="domain" description="NAD-dependent epimerase/dehydratase" evidence="2">
    <location>
        <begin position="10"/>
        <end position="223"/>
    </location>
</feature>
<feature type="domain" description="DUF1731" evidence="3">
    <location>
        <begin position="252"/>
        <end position="300"/>
    </location>
</feature>
<protein>
    <submittedName>
        <fullName evidence="4">Epimerase</fullName>
    </submittedName>
</protein>
<reference evidence="4" key="1">
    <citation type="submission" date="2022-07" db="EMBL/GenBank/DDBJ databases">
        <title>Taxonomy of Novel Oxalotrophic and Methylotrophic Bacteria.</title>
        <authorList>
            <person name="Sahin N."/>
            <person name="Tani A."/>
        </authorList>
    </citation>
    <scope>NUCLEOTIDE SEQUENCE</scope>
    <source>
        <strain evidence="4">Y10</strain>
    </source>
</reference>
<evidence type="ECO:0000259" key="3">
    <source>
        <dbReference type="Pfam" id="PF08338"/>
    </source>
</evidence>
<comment type="caution">
    <text evidence="4">The sequence shown here is derived from an EMBL/GenBank/DDBJ whole genome shotgun (WGS) entry which is preliminary data.</text>
</comment>
<evidence type="ECO:0000256" key="1">
    <source>
        <dbReference type="ARBA" id="ARBA00009353"/>
    </source>
</evidence>
<dbReference type="NCBIfam" id="TIGR01777">
    <property type="entry name" value="yfcH"/>
    <property type="match status" value="1"/>
</dbReference>
<name>A0ABQ5MHD7_9FLAO</name>
<sequence>MKRKLIIAAGTGFLGKVLSNYFKETYDIIILTRQQSKTINNITYINWDAKKMGSWQQHLENAYALINLTGKSVNCRYTNKNKATIMSSRIDSTEILNKGILMCKTPPIHFINASTATIYVDSHNKLMTEKNGDIGNDFSMTVAKTWEEAFFKTKTSNTLKTSIRTSIVLGNDGGAFPMLKKLVNLGLGGYQGNGAQKISWIHEIDFARSIAFILKKQLTGAINITAPTPISNHHFMQHLRKHSNISIGINTPTLLLKLGAKVIGTETELILKSRNVYPERLMKERFEFKYPTVESAIQNLLA</sequence>
<gene>
    <name evidence="4" type="ORF">Y10_11720</name>
</gene>
<dbReference type="EMBL" id="BRVO01000001">
    <property type="protein sequence ID" value="GLB48804.1"/>
    <property type="molecule type" value="Genomic_DNA"/>
</dbReference>
<dbReference type="RefSeq" id="WP_281764435.1">
    <property type="nucleotide sequence ID" value="NZ_BRVO01000001.1"/>
</dbReference>
<dbReference type="PANTHER" id="PTHR11092:SF0">
    <property type="entry name" value="EPIMERASE FAMILY PROTEIN SDR39U1"/>
    <property type="match status" value="1"/>
</dbReference>
<evidence type="ECO:0000313" key="5">
    <source>
        <dbReference type="Proteomes" id="UP001143543"/>
    </source>
</evidence>
<comment type="similarity">
    <text evidence="1">Belongs to the NAD(P)-dependent epimerase/dehydratase family. SDR39U1 subfamily.</text>
</comment>
<organism evidence="4 5">
    <name type="scientific">Neptunitalea lumnitzerae</name>
    <dbReference type="NCBI Taxonomy" id="2965509"/>
    <lineage>
        <taxon>Bacteria</taxon>
        <taxon>Pseudomonadati</taxon>
        <taxon>Bacteroidota</taxon>
        <taxon>Flavobacteriia</taxon>
        <taxon>Flavobacteriales</taxon>
        <taxon>Flavobacteriaceae</taxon>
        <taxon>Neptunitalea</taxon>
    </lineage>
</organism>
<dbReference type="Gene3D" id="3.40.50.720">
    <property type="entry name" value="NAD(P)-binding Rossmann-like Domain"/>
    <property type="match status" value="1"/>
</dbReference>
<accession>A0ABQ5MHD7</accession>
<dbReference type="Pfam" id="PF08338">
    <property type="entry name" value="DUF1731"/>
    <property type="match status" value="1"/>
</dbReference>
<dbReference type="InterPro" id="IPR001509">
    <property type="entry name" value="Epimerase_deHydtase"/>
</dbReference>